<dbReference type="AlphaFoldDB" id="A0A6P8S5M7"/>
<dbReference type="RefSeq" id="XP_033813117.1">
    <property type="nucleotide sequence ID" value="XM_033957226.1"/>
</dbReference>
<keyword evidence="2" id="KW-0472">Membrane</keyword>
<dbReference type="CTD" id="83483"/>
<keyword evidence="2" id="KW-1133">Transmembrane helix</keyword>
<accession>A0A6P8S5M7</accession>
<dbReference type="PANTHER" id="PTHR21687:SF5">
    <property type="entry name" value="PLASMALEMMA VESICLE-ASSOCIATED PROTEIN"/>
    <property type="match status" value="1"/>
</dbReference>
<keyword evidence="1" id="KW-0175">Coiled coil</keyword>
<protein>
    <submittedName>
        <fullName evidence="4">Plasmalemma vesicle-associated protein</fullName>
    </submittedName>
</protein>
<dbReference type="GO" id="GO:0043114">
    <property type="term" value="P:regulation of vascular permeability"/>
    <property type="evidence" value="ECO:0007669"/>
    <property type="project" value="TreeGrafter"/>
</dbReference>
<proteinExistence type="predicted"/>
<keyword evidence="2" id="KW-0812">Transmembrane</keyword>
<dbReference type="OrthoDB" id="9944409at2759"/>
<dbReference type="FunCoup" id="A0A6P8S5M7">
    <property type="interactions" value="14"/>
</dbReference>
<dbReference type="Pfam" id="PF06637">
    <property type="entry name" value="PV-1"/>
    <property type="match status" value="1"/>
</dbReference>
<dbReference type="KEGG" id="gsh:117366104"/>
<feature type="coiled-coil region" evidence="1">
    <location>
        <begin position="316"/>
        <end position="372"/>
    </location>
</feature>
<dbReference type="InterPro" id="IPR009538">
    <property type="entry name" value="PV-1"/>
</dbReference>
<evidence type="ECO:0000313" key="4">
    <source>
        <dbReference type="RefSeq" id="XP_033813117.1"/>
    </source>
</evidence>
<feature type="transmembrane region" description="Helical" evidence="2">
    <location>
        <begin position="32"/>
        <end position="54"/>
    </location>
</feature>
<dbReference type="Proteomes" id="UP000515159">
    <property type="component" value="Chromosome 8"/>
</dbReference>
<evidence type="ECO:0000256" key="2">
    <source>
        <dbReference type="SAM" id="Phobius"/>
    </source>
</evidence>
<dbReference type="PANTHER" id="PTHR21687">
    <property type="entry name" value="PLASMALEMMA VESICLE-ASSOCIATED PROTEIN"/>
    <property type="match status" value="1"/>
</dbReference>
<dbReference type="GeneID" id="117366104"/>
<organism evidence="3 4">
    <name type="scientific">Geotrypetes seraphini</name>
    <name type="common">Gaboon caecilian</name>
    <name type="synonym">Caecilia seraphini</name>
    <dbReference type="NCBI Taxonomy" id="260995"/>
    <lineage>
        <taxon>Eukaryota</taxon>
        <taxon>Metazoa</taxon>
        <taxon>Chordata</taxon>
        <taxon>Craniata</taxon>
        <taxon>Vertebrata</taxon>
        <taxon>Euteleostomi</taxon>
        <taxon>Amphibia</taxon>
        <taxon>Gymnophiona</taxon>
        <taxon>Geotrypetes</taxon>
    </lineage>
</organism>
<keyword evidence="3" id="KW-1185">Reference proteome</keyword>
<sequence length="425" mass="49830">MDKNSYTMAKFGLESKEMLNSSQKGCGFYLKYFFVFTSLIQFLIILGLVLFMVYGNAHGATESRLQLMEKRIGECHATTLQLKTQKDNLSGQLKNMTGERNQYSALYHTTKTQLEYFNGSFQHCRLNIRQAELLLQQCRMAFDEVKMCRKDLSTLNSTAYVEKLQIEKKKSDLQQEFNTFRGHCAKNMSDLEQKTMTADSERGNYRLQMIELRKEKNDLKTQLEKFQESCTTIERNFKEELQNLHQTITSTVETVLSSHTLGPLTEKQIKERCSPLSGQIQHQMEMQMKNIRDQISSTLKENVRLQTMKDRNNEKLNECEETKTIMNQKHEKAQEALQARWDEDTKKSIDNEQKLKEEKLNLVQQLEEKSQKLTTFSIQLEQCQKRVLPPFSSFNPMQRNPLIVQRPESNYDQLNQAIQNFLRRS</sequence>
<dbReference type="InterPro" id="IPR019793">
    <property type="entry name" value="Peroxidases_heam-ligand_BS"/>
</dbReference>
<name>A0A6P8S5M7_GEOSA</name>
<feature type="coiled-coil region" evidence="1">
    <location>
        <begin position="202"/>
        <end position="236"/>
    </location>
</feature>
<dbReference type="InParanoid" id="A0A6P8S5M7"/>
<evidence type="ECO:0000256" key="1">
    <source>
        <dbReference type="SAM" id="Coils"/>
    </source>
</evidence>
<evidence type="ECO:0000313" key="3">
    <source>
        <dbReference type="Proteomes" id="UP000515159"/>
    </source>
</evidence>
<reference evidence="4" key="1">
    <citation type="submission" date="2025-08" db="UniProtKB">
        <authorList>
            <consortium name="RefSeq"/>
        </authorList>
    </citation>
    <scope>IDENTIFICATION</scope>
</reference>
<dbReference type="PROSITE" id="PS00435">
    <property type="entry name" value="PEROXIDASE_1"/>
    <property type="match status" value="1"/>
</dbReference>
<gene>
    <name evidence="4" type="primary">PLVAP</name>
</gene>
<dbReference type="GO" id="GO:0002693">
    <property type="term" value="P:positive regulation of cellular extravasation"/>
    <property type="evidence" value="ECO:0007669"/>
    <property type="project" value="TreeGrafter"/>
</dbReference>